<organism evidence="1 2">
    <name type="scientific">Mobilicoccus caccae</name>
    <dbReference type="NCBI Taxonomy" id="1859295"/>
    <lineage>
        <taxon>Bacteria</taxon>
        <taxon>Bacillati</taxon>
        <taxon>Actinomycetota</taxon>
        <taxon>Actinomycetes</taxon>
        <taxon>Micrococcales</taxon>
        <taxon>Dermatophilaceae</taxon>
        <taxon>Mobilicoccus</taxon>
    </lineage>
</organism>
<accession>A0ABQ6IU02</accession>
<evidence type="ECO:0000313" key="2">
    <source>
        <dbReference type="Proteomes" id="UP001157126"/>
    </source>
</evidence>
<dbReference type="Proteomes" id="UP001157126">
    <property type="component" value="Unassembled WGS sequence"/>
</dbReference>
<reference evidence="2" key="1">
    <citation type="journal article" date="2019" name="Int. J. Syst. Evol. Microbiol.">
        <title>The Global Catalogue of Microorganisms (GCM) 10K type strain sequencing project: providing services to taxonomists for standard genome sequencing and annotation.</title>
        <authorList>
            <consortium name="The Broad Institute Genomics Platform"/>
            <consortium name="The Broad Institute Genome Sequencing Center for Infectious Disease"/>
            <person name="Wu L."/>
            <person name="Ma J."/>
        </authorList>
    </citation>
    <scope>NUCLEOTIDE SEQUENCE [LARGE SCALE GENOMIC DNA]</scope>
    <source>
        <strain evidence="2">NBRC 113072</strain>
    </source>
</reference>
<dbReference type="EMBL" id="BSUO01000001">
    <property type="protein sequence ID" value="GMA41423.1"/>
    <property type="molecule type" value="Genomic_DNA"/>
</dbReference>
<evidence type="ECO:0000313" key="1">
    <source>
        <dbReference type="EMBL" id="GMA41423.1"/>
    </source>
</evidence>
<proteinExistence type="predicted"/>
<protein>
    <submittedName>
        <fullName evidence="1">Uncharacterized protein</fullName>
    </submittedName>
</protein>
<gene>
    <name evidence="1" type="ORF">GCM10025883_34680</name>
</gene>
<name>A0ABQ6IU02_9MICO</name>
<dbReference type="RefSeq" id="WP_284304971.1">
    <property type="nucleotide sequence ID" value="NZ_BSUO01000001.1"/>
</dbReference>
<dbReference type="InterPro" id="IPR024422">
    <property type="entry name" value="Protein_unknown_function_OB"/>
</dbReference>
<dbReference type="Pfam" id="PF12869">
    <property type="entry name" value="tRNA_anti-like"/>
    <property type="match status" value="1"/>
</dbReference>
<comment type="caution">
    <text evidence="1">The sequence shown here is derived from an EMBL/GenBank/DDBJ whole genome shotgun (WGS) entry which is preliminary data.</text>
</comment>
<sequence length="104" mass="10942">MTADALLKELDENALSAADKYKGKMVQVTGTLTNIDSSGDYFSLGPTKGDSVTLTGVQVFLDEGQRSTVAGFKKGQKITVVGEMRGVGEVIGYTMNAASMKVTT</sequence>
<keyword evidence="2" id="KW-1185">Reference proteome</keyword>